<name>A0ABN0R908_MYCUL</name>
<dbReference type="EMBL" id="JAOL01000062">
    <property type="protein sequence ID" value="EUA93430.1"/>
    <property type="molecule type" value="Genomic_DNA"/>
</dbReference>
<proteinExistence type="predicted"/>
<keyword evidence="2" id="KW-1185">Reference proteome</keyword>
<accession>A0ABN0R908</accession>
<evidence type="ECO:0000313" key="2">
    <source>
        <dbReference type="Proteomes" id="UP000020681"/>
    </source>
</evidence>
<gene>
    <name evidence="1" type="primary">proVL</name>
    <name evidence="1" type="ORF">I551_0100</name>
</gene>
<evidence type="ECO:0000313" key="1">
    <source>
        <dbReference type="EMBL" id="EUA93430.1"/>
    </source>
</evidence>
<dbReference type="Proteomes" id="UP000020681">
    <property type="component" value="Unassembled WGS sequence"/>
</dbReference>
<comment type="caution">
    <text evidence="1">The sequence shown here is derived from an EMBL/GenBank/DDBJ whole genome shotgun (WGS) entry which is preliminary data.</text>
</comment>
<protein>
    <submittedName>
        <fullName evidence="1">ProVL domain protein</fullName>
    </submittedName>
</protein>
<reference evidence="1 2" key="1">
    <citation type="submission" date="2014-01" db="EMBL/GenBank/DDBJ databases">
        <authorList>
            <person name="Dobos K."/>
            <person name="Lenaerts A."/>
            <person name="Ordway D."/>
            <person name="DeGroote M.A."/>
            <person name="Parker T."/>
            <person name="Sizemore C."/>
            <person name="Tallon L.J."/>
            <person name="Sadzewicz L.K."/>
            <person name="Sengamalay N."/>
            <person name="Fraser C.M."/>
            <person name="Hine E."/>
            <person name="Shefchek K.A."/>
            <person name="Das S.P."/>
            <person name="Tettelin H."/>
        </authorList>
    </citation>
    <scope>NUCLEOTIDE SEQUENCE [LARGE SCALE GENOMIC DNA]</scope>
    <source>
        <strain evidence="1 2">Harvey</strain>
    </source>
</reference>
<organism evidence="1 2">
    <name type="scientific">Mycobacterium ulcerans str. Harvey</name>
    <dbReference type="NCBI Taxonomy" id="1299332"/>
    <lineage>
        <taxon>Bacteria</taxon>
        <taxon>Bacillati</taxon>
        <taxon>Actinomycetota</taxon>
        <taxon>Actinomycetes</taxon>
        <taxon>Mycobacteriales</taxon>
        <taxon>Mycobacteriaceae</taxon>
        <taxon>Mycobacterium</taxon>
        <taxon>Mycobacterium ulcerans group</taxon>
    </lineage>
</organism>
<sequence length="80" mass="8551">MTSSSPMKIRPLVGSISRLITFIVVVFPQPEGPTNMTISPAPISKVTLSTAGVERTPYRLVTPSSRIRSPLLWGASDVVG</sequence>